<dbReference type="Pfam" id="PF00041">
    <property type="entry name" value="fn3"/>
    <property type="match status" value="2"/>
</dbReference>
<keyword evidence="7" id="KW-1015">Disulfide bond</keyword>
<dbReference type="Gene3D" id="4.10.1240.10">
    <property type="entry name" value="GPCR, family 2, extracellular hormone receptor domain"/>
    <property type="match status" value="1"/>
</dbReference>
<proteinExistence type="predicted"/>
<dbReference type="InterPro" id="IPR036116">
    <property type="entry name" value="FN3_sf"/>
</dbReference>
<dbReference type="AlphaFoldDB" id="A0AAV2PYA6"/>
<feature type="transmembrane region" description="Helical" evidence="10">
    <location>
        <begin position="623"/>
        <end position="643"/>
    </location>
</feature>
<keyword evidence="8" id="KW-0675">Receptor</keyword>
<dbReference type="InterPro" id="IPR003961">
    <property type="entry name" value="FN3_dom"/>
</dbReference>
<dbReference type="SUPFAM" id="SSF56436">
    <property type="entry name" value="C-type lectin-like"/>
    <property type="match status" value="1"/>
</dbReference>
<dbReference type="InterPro" id="IPR057244">
    <property type="entry name" value="GAIN_B"/>
</dbReference>
<feature type="domain" description="G-protein coupled receptors family 2 profile 2" evidence="14">
    <location>
        <begin position="621"/>
        <end position="885"/>
    </location>
</feature>
<dbReference type="GO" id="GO:0007166">
    <property type="term" value="P:cell surface receptor signaling pathway"/>
    <property type="evidence" value="ECO:0007669"/>
    <property type="project" value="InterPro"/>
</dbReference>
<dbReference type="SMART" id="SM00303">
    <property type="entry name" value="GPS"/>
    <property type="match status" value="1"/>
</dbReference>
<protein>
    <submittedName>
        <fullName evidence="16">Uncharacterized protein</fullName>
    </submittedName>
</protein>
<dbReference type="InterPro" id="IPR016186">
    <property type="entry name" value="C-type_lectin-like/link_sf"/>
</dbReference>
<dbReference type="PROSITE" id="PS50853">
    <property type="entry name" value="FN3"/>
    <property type="match status" value="2"/>
</dbReference>
<dbReference type="InterPro" id="IPR017981">
    <property type="entry name" value="GPCR_2-like_7TM"/>
</dbReference>
<comment type="subcellular location">
    <subcellularLocation>
        <location evidence="1">Membrane</location>
        <topology evidence="1">Multi-pass membrane protein</topology>
    </subcellularLocation>
</comment>
<feature type="transmembrane region" description="Helical" evidence="10">
    <location>
        <begin position="687"/>
        <end position="710"/>
    </location>
</feature>
<feature type="transmembrane region" description="Helical" evidence="10">
    <location>
        <begin position="771"/>
        <end position="794"/>
    </location>
</feature>
<dbReference type="SUPFAM" id="SSF49265">
    <property type="entry name" value="Fibronectin type III"/>
    <property type="match status" value="1"/>
</dbReference>
<name>A0AAV2PYA6_MEGNR</name>
<feature type="non-terminal residue" evidence="16">
    <location>
        <position position="910"/>
    </location>
</feature>
<evidence type="ECO:0000259" key="11">
    <source>
        <dbReference type="PROSITE" id="PS50041"/>
    </source>
</evidence>
<dbReference type="Pfam" id="PF01825">
    <property type="entry name" value="GPS"/>
    <property type="match status" value="1"/>
</dbReference>
<evidence type="ECO:0000256" key="10">
    <source>
        <dbReference type="SAM" id="Phobius"/>
    </source>
</evidence>
<dbReference type="PROSITE" id="PS50221">
    <property type="entry name" value="GAIN_B"/>
    <property type="match status" value="1"/>
</dbReference>
<dbReference type="PROSITE" id="PS50041">
    <property type="entry name" value="C_TYPE_LECTIN_2"/>
    <property type="match status" value="1"/>
</dbReference>
<dbReference type="InterPro" id="IPR013783">
    <property type="entry name" value="Ig-like_fold"/>
</dbReference>
<evidence type="ECO:0000259" key="12">
    <source>
        <dbReference type="PROSITE" id="PS50221"/>
    </source>
</evidence>
<feature type="transmembrane region" description="Helical" evidence="10">
    <location>
        <begin position="664"/>
        <end position="681"/>
    </location>
</feature>
<evidence type="ECO:0000313" key="17">
    <source>
        <dbReference type="Proteomes" id="UP001497623"/>
    </source>
</evidence>
<dbReference type="InterPro" id="IPR000832">
    <property type="entry name" value="GPCR_2_secretin-like"/>
</dbReference>
<keyword evidence="5" id="KW-0297">G-protein coupled receptor</keyword>
<sequence>ATLQSDERWLWSDGTQVKDDAWKLEEPSGNGSCSHVEGRTGLLYDISCGGKRPTLCQVVPAPPAPLLTIFNKTSSSFYVSWTTVSDLISKYVVTWTSPTGDSHINKVNYDVKELPITMLQCNTEYKVSVTAYSDVNNFAISHVVINTTNDEVPGKPKLMQIIPDESKPNELVISWINSEYNCSGGLRNYHITWQTDDHTRSHNTKDGTTTTYTIWPLLPDTNYTVAVAAMSHMGLIGNADSQTVNTASSIEREKRCPSRKPFPEKYPLYNWLDTDCGFVNKSCPNVMLGSATWLCDCDGKWVDLPDLSNCHNLDLSGWNDIFNSSNEPAGDSLGKLASNISSDEISTGDIQDLVEILDASSTRHSSDMTNASIEDQFMLSIGYLNGILNVSDIILDNVEVWHGFPREQMVDQATNLQMIIGDASVSMANVITLDDNIEFRNFSKIGVKVEKHNSFHYENSTNNTYMHQFFDDTWIRIPPHLEEGPSANTIMISVLSFQNLHCILNTIPQCDKISDETMFPITVVSSPIMGVTVNGEKWTSPDNQSQILAAFDNTYIQNGYTGTNVTCVFWNNFIKDWDTEGCQLVSTDNPKQPICSCDHLTNLAVIMDVTGKISIKYDDSLTIITRIGCPISIVCLFLSMIVLGKIINQKNTLKTAHATDIIHLNLCFCLLVALITLIAGLDATANIAACAIVAFVLHYFFLASFCWMGLEAANISYFFILKHETVLTRIRYQHLSAYGLPAFVVVVTLISTGGVGYGTENYCWLNTENGVIWALVAPASIILGFNMIIIIWVLRIITAEAEQKVARTHAVNQSVTKVRDRLAEEERREAQGNVKRLLMLTVMLGPTWLLGFISSYFGSLFLMGLFTILNSMQGAMIFALLIIVKKRRRDILLNDFLHLDKLKEFIMHRS</sequence>
<feature type="domain" description="Fibronectin type-III" evidence="15">
    <location>
        <begin position="152"/>
        <end position="249"/>
    </location>
</feature>
<dbReference type="InterPro" id="IPR001879">
    <property type="entry name" value="GPCR_2_extracellular_dom"/>
</dbReference>
<evidence type="ECO:0000259" key="14">
    <source>
        <dbReference type="PROSITE" id="PS50261"/>
    </source>
</evidence>
<dbReference type="GO" id="GO:0005886">
    <property type="term" value="C:plasma membrane"/>
    <property type="evidence" value="ECO:0007669"/>
    <property type="project" value="UniProtKB-SubCell"/>
</dbReference>
<evidence type="ECO:0000256" key="2">
    <source>
        <dbReference type="ARBA" id="ARBA00022692"/>
    </source>
</evidence>
<feature type="domain" description="G-protein coupled receptors family 2 profile 1" evidence="13">
    <location>
        <begin position="256"/>
        <end position="314"/>
    </location>
</feature>
<keyword evidence="9" id="KW-0807">Transducer</keyword>
<gene>
    <name evidence="16" type="ORF">MNOR_LOCUS5812</name>
</gene>
<evidence type="ECO:0000256" key="7">
    <source>
        <dbReference type="ARBA" id="ARBA00023157"/>
    </source>
</evidence>
<dbReference type="PANTHER" id="PTHR12011:SF471">
    <property type="entry name" value="G-PROTEIN COUPLED RECEPTORS FAMILY 2 PROFILE 2 DOMAIN-CONTAINING PROTEIN"/>
    <property type="match status" value="1"/>
</dbReference>
<keyword evidence="17" id="KW-1185">Reference proteome</keyword>
<feature type="domain" description="C-type lectin" evidence="11">
    <location>
        <begin position="1"/>
        <end position="57"/>
    </location>
</feature>
<dbReference type="GO" id="GO:0004930">
    <property type="term" value="F:G protein-coupled receptor activity"/>
    <property type="evidence" value="ECO:0007669"/>
    <property type="project" value="UniProtKB-KW"/>
</dbReference>
<feature type="transmembrane region" description="Helical" evidence="10">
    <location>
        <begin position="863"/>
        <end position="884"/>
    </location>
</feature>
<evidence type="ECO:0000256" key="3">
    <source>
        <dbReference type="ARBA" id="ARBA00022729"/>
    </source>
</evidence>
<dbReference type="PROSITE" id="PS50261">
    <property type="entry name" value="G_PROTEIN_RECEP_F2_4"/>
    <property type="match status" value="1"/>
</dbReference>
<feature type="domain" description="GAIN-B" evidence="12">
    <location>
        <begin position="451"/>
        <end position="613"/>
    </location>
</feature>
<evidence type="ECO:0000256" key="5">
    <source>
        <dbReference type="ARBA" id="ARBA00023040"/>
    </source>
</evidence>
<evidence type="ECO:0000256" key="8">
    <source>
        <dbReference type="ARBA" id="ARBA00023170"/>
    </source>
</evidence>
<accession>A0AAV2PYA6</accession>
<evidence type="ECO:0000256" key="9">
    <source>
        <dbReference type="ARBA" id="ARBA00023224"/>
    </source>
</evidence>
<keyword evidence="2 10" id="KW-0812">Transmembrane</keyword>
<feature type="transmembrane region" description="Helical" evidence="10">
    <location>
        <begin position="837"/>
        <end position="857"/>
    </location>
</feature>
<dbReference type="InterPro" id="IPR000203">
    <property type="entry name" value="GPS"/>
</dbReference>
<dbReference type="CDD" id="cd00063">
    <property type="entry name" value="FN3"/>
    <property type="match status" value="2"/>
</dbReference>
<dbReference type="Gene3D" id="1.20.1070.10">
    <property type="entry name" value="Rhodopsin 7-helix transmembrane proteins"/>
    <property type="match status" value="1"/>
</dbReference>
<dbReference type="InterPro" id="IPR016187">
    <property type="entry name" value="CTDL_fold"/>
</dbReference>
<comment type="caution">
    <text evidence="16">The sequence shown here is derived from an EMBL/GenBank/DDBJ whole genome shotgun (WGS) entry which is preliminary data.</text>
</comment>
<feature type="transmembrane region" description="Helical" evidence="10">
    <location>
        <begin position="737"/>
        <end position="759"/>
    </location>
</feature>
<dbReference type="GO" id="GO:0007189">
    <property type="term" value="P:adenylate cyclase-activating G protein-coupled receptor signaling pathway"/>
    <property type="evidence" value="ECO:0007669"/>
    <property type="project" value="TreeGrafter"/>
</dbReference>
<feature type="non-terminal residue" evidence="16">
    <location>
        <position position="1"/>
    </location>
</feature>
<dbReference type="PANTHER" id="PTHR12011">
    <property type="entry name" value="ADHESION G-PROTEIN COUPLED RECEPTOR"/>
    <property type="match status" value="1"/>
</dbReference>
<evidence type="ECO:0000256" key="1">
    <source>
        <dbReference type="ARBA" id="ARBA00004141"/>
    </source>
</evidence>
<dbReference type="Proteomes" id="UP001497623">
    <property type="component" value="Unassembled WGS sequence"/>
</dbReference>
<dbReference type="PRINTS" id="PR00249">
    <property type="entry name" value="GPCRSECRETIN"/>
</dbReference>
<keyword evidence="4 10" id="KW-1133">Transmembrane helix</keyword>
<feature type="domain" description="Fibronectin type-III" evidence="15">
    <location>
        <begin position="62"/>
        <end position="151"/>
    </location>
</feature>
<dbReference type="InterPro" id="IPR001304">
    <property type="entry name" value="C-type_lectin-like"/>
</dbReference>
<dbReference type="Gene3D" id="3.10.100.10">
    <property type="entry name" value="Mannose-Binding Protein A, subunit A"/>
    <property type="match status" value="1"/>
</dbReference>
<reference evidence="16 17" key="1">
    <citation type="submission" date="2024-05" db="EMBL/GenBank/DDBJ databases">
        <authorList>
            <person name="Wallberg A."/>
        </authorList>
    </citation>
    <scope>NUCLEOTIDE SEQUENCE [LARGE SCALE GENOMIC DNA]</scope>
</reference>
<dbReference type="Gene3D" id="2.60.40.10">
    <property type="entry name" value="Immunoglobulins"/>
    <property type="match status" value="2"/>
</dbReference>
<keyword evidence="6 10" id="KW-0472">Membrane</keyword>
<dbReference type="InterPro" id="IPR036445">
    <property type="entry name" value="GPCR_2_extracell_dom_sf"/>
</dbReference>
<evidence type="ECO:0000256" key="6">
    <source>
        <dbReference type="ARBA" id="ARBA00023136"/>
    </source>
</evidence>
<evidence type="ECO:0000259" key="15">
    <source>
        <dbReference type="PROSITE" id="PS50853"/>
    </source>
</evidence>
<keyword evidence="3" id="KW-0732">Signal</keyword>
<dbReference type="EMBL" id="CAXKWB010002305">
    <property type="protein sequence ID" value="CAL4066565.1"/>
    <property type="molecule type" value="Genomic_DNA"/>
</dbReference>
<dbReference type="Pfam" id="PF00002">
    <property type="entry name" value="7tm_2"/>
    <property type="match status" value="1"/>
</dbReference>
<organism evidence="16 17">
    <name type="scientific">Meganyctiphanes norvegica</name>
    <name type="common">Northern krill</name>
    <name type="synonym">Thysanopoda norvegica</name>
    <dbReference type="NCBI Taxonomy" id="48144"/>
    <lineage>
        <taxon>Eukaryota</taxon>
        <taxon>Metazoa</taxon>
        <taxon>Ecdysozoa</taxon>
        <taxon>Arthropoda</taxon>
        <taxon>Crustacea</taxon>
        <taxon>Multicrustacea</taxon>
        <taxon>Malacostraca</taxon>
        <taxon>Eumalacostraca</taxon>
        <taxon>Eucarida</taxon>
        <taxon>Euphausiacea</taxon>
        <taxon>Euphausiidae</taxon>
        <taxon>Meganyctiphanes</taxon>
    </lineage>
</organism>
<dbReference type="Gene3D" id="2.60.220.50">
    <property type="match status" value="1"/>
</dbReference>
<evidence type="ECO:0000259" key="13">
    <source>
        <dbReference type="PROSITE" id="PS50227"/>
    </source>
</evidence>
<dbReference type="PROSITE" id="PS50227">
    <property type="entry name" value="G_PROTEIN_RECEP_F2_3"/>
    <property type="match status" value="1"/>
</dbReference>
<evidence type="ECO:0000256" key="4">
    <source>
        <dbReference type="ARBA" id="ARBA00022989"/>
    </source>
</evidence>
<dbReference type="SMART" id="SM00060">
    <property type="entry name" value="FN3"/>
    <property type="match status" value="2"/>
</dbReference>
<evidence type="ECO:0000313" key="16">
    <source>
        <dbReference type="EMBL" id="CAL4066565.1"/>
    </source>
</evidence>
<dbReference type="InterPro" id="IPR046338">
    <property type="entry name" value="GAIN_dom_sf"/>
</dbReference>